<keyword evidence="1" id="KW-0732">Signal</keyword>
<dbReference type="Pfam" id="PF05193">
    <property type="entry name" value="Peptidase_M16_C"/>
    <property type="match status" value="1"/>
</dbReference>
<dbReference type="RefSeq" id="WP_188442033.1">
    <property type="nucleotide sequence ID" value="NZ_BMGK01000007.1"/>
</dbReference>
<keyword evidence="5" id="KW-1185">Reference proteome</keyword>
<dbReference type="PANTHER" id="PTHR11851:SF224">
    <property type="entry name" value="PROCESSING PROTEASE"/>
    <property type="match status" value="1"/>
</dbReference>
<dbReference type="SUPFAM" id="SSF63411">
    <property type="entry name" value="LuxS/MPP-like metallohydrolase"/>
    <property type="match status" value="2"/>
</dbReference>
<dbReference type="PANTHER" id="PTHR11851">
    <property type="entry name" value="METALLOPROTEASE"/>
    <property type="match status" value="1"/>
</dbReference>
<evidence type="ECO:0000259" key="3">
    <source>
        <dbReference type="Pfam" id="PF05193"/>
    </source>
</evidence>
<protein>
    <recommendedName>
        <fullName evidence="6">Peptidase M16</fullName>
    </recommendedName>
</protein>
<sequence length="688" mass="76150">MKKYILSLTACLFFISFINAQVDRSKRPVPAPAPTINLSTPQSFELDNGMKVMVVRNTKLPRVRIQLRLDNPLYASQDKAGVESLLAAMLGNGTTSISKEDFNEEVDFLGASINFGSQSGFASSLSKYFDRIFELFADAAKNPLLDGEEFQKEKDKLLEALKNNKKDVSTVSRQVSSALLYGKKHPKGEFATEETVQNITLADVKNYYENFFSPENAYLVVIGDVNFSKVEALAKAHFENWPKRNVLDVSYSDPTDVQYTQINFIDMPNAVQSELVVENIVNLKMSDPDYHAVLIANSILGGDFNSYLNMNLREDKGWTYGARSSTGAGKHVTSFYASTSVRNAVTDSAVVEMLHEIKNIRENLVENDKLALAKAKYTGNFVLALERPETIANYALNIEIQNLSKDFYENYLKKINAVTAEDVKRVANKYFLVNNARIVVTGKGSEVLEGLKKIDRGDGTMIPVKYFDIYGNEVEEPNYTIAMDPSVTIETVLNNYINAIGGKGKLNDVKSVFTTAGATMQGMQLGMEMKVTSDNKMSQAILMGGMPLQKTVFDGQTGYTMAQGQKMEFDEKQLADMKEGTGLFPELDPAKATLIGMDTVDGVTAYAVGYGDSKVSFYNAETGLKIKDENTQEVNGTPMKSSILYGDYKEVGGIQFPHTMTVSAGPQEIKFEVTDIKINEGVSEEDFK</sequence>
<dbReference type="Proteomes" id="UP000652231">
    <property type="component" value="Unassembled WGS sequence"/>
</dbReference>
<evidence type="ECO:0000313" key="4">
    <source>
        <dbReference type="EMBL" id="GGD96147.1"/>
    </source>
</evidence>
<dbReference type="EMBL" id="BMGK01000007">
    <property type="protein sequence ID" value="GGD96147.1"/>
    <property type="molecule type" value="Genomic_DNA"/>
</dbReference>
<dbReference type="Pfam" id="PF00675">
    <property type="entry name" value="Peptidase_M16"/>
    <property type="match status" value="1"/>
</dbReference>
<evidence type="ECO:0008006" key="6">
    <source>
        <dbReference type="Google" id="ProtNLM"/>
    </source>
</evidence>
<evidence type="ECO:0000313" key="5">
    <source>
        <dbReference type="Proteomes" id="UP000652231"/>
    </source>
</evidence>
<proteinExistence type="predicted"/>
<dbReference type="Gene3D" id="3.30.830.10">
    <property type="entry name" value="Metalloenzyme, LuxS/M16 peptidase-like"/>
    <property type="match status" value="2"/>
</dbReference>
<feature type="domain" description="Peptidase M16 N-terminal" evidence="2">
    <location>
        <begin position="74"/>
        <end position="179"/>
    </location>
</feature>
<reference evidence="4" key="2">
    <citation type="submission" date="2020-09" db="EMBL/GenBank/DDBJ databases">
        <authorList>
            <person name="Sun Q."/>
            <person name="Zhou Y."/>
        </authorList>
    </citation>
    <scope>NUCLEOTIDE SEQUENCE</scope>
    <source>
        <strain evidence="4">CGMCC 1.12924</strain>
    </source>
</reference>
<dbReference type="InterPro" id="IPR050361">
    <property type="entry name" value="MPP/UQCRC_Complex"/>
</dbReference>
<dbReference type="GO" id="GO:0046872">
    <property type="term" value="F:metal ion binding"/>
    <property type="evidence" value="ECO:0007669"/>
    <property type="project" value="InterPro"/>
</dbReference>
<feature type="domain" description="Peptidase M16 C-terminal" evidence="3">
    <location>
        <begin position="198"/>
        <end position="376"/>
    </location>
</feature>
<dbReference type="InterPro" id="IPR011765">
    <property type="entry name" value="Pept_M16_N"/>
</dbReference>
<evidence type="ECO:0000259" key="2">
    <source>
        <dbReference type="Pfam" id="PF00675"/>
    </source>
</evidence>
<evidence type="ECO:0000256" key="1">
    <source>
        <dbReference type="SAM" id="SignalP"/>
    </source>
</evidence>
<reference evidence="4" key="1">
    <citation type="journal article" date="2014" name="Int. J. Syst. Evol. Microbiol.">
        <title>Complete genome sequence of Corynebacterium casei LMG S-19264T (=DSM 44701T), isolated from a smear-ripened cheese.</title>
        <authorList>
            <consortium name="US DOE Joint Genome Institute (JGI-PGF)"/>
            <person name="Walter F."/>
            <person name="Albersmeier A."/>
            <person name="Kalinowski J."/>
            <person name="Ruckert C."/>
        </authorList>
    </citation>
    <scope>NUCLEOTIDE SEQUENCE</scope>
    <source>
        <strain evidence="4">CGMCC 1.12924</strain>
    </source>
</reference>
<dbReference type="AlphaFoldDB" id="A0A8J2YA51"/>
<comment type="caution">
    <text evidence="4">The sequence shown here is derived from an EMBL/GenBank/DDBJ whole genome shotgun (WGS) entry which is preliminary data.</text>
</comment>
<dbReference type="InterPro" id="IPR007863">
    <property type="entry name" value="Peptidase_M16_C"/>
</dbReference>
<organism evidence="4 5">
    <name type="scientific">Planktosalinus lacus</name>
    <dbReference type="NCBI Taxonomy" id="1526573"/>
    <lineage>
        <taxon>Bacteria</taxon>
        <taxon>Pseudomonadati</taxon>
        <taxon>Bacteroidota</taxon>
        <taxon>Flavobacteriia</taxon>
        <taxon>Flavobacteriales</taxon>
        <taxon>Flavobacteriaceae</taxon>
        <taxon>Planktosalinus</taxon>
    </lineage>
</organism>
<feature type="chain" id="PRO_5035327495" description="Peptidase M16" evidence="1">
    <location>
        <begin position="21"/>
        <end position="688"/>
    </location>
</feature>
<feature type="signal peptide" evidence="1">
    <location>
        <begin position="1"/>
        <end position="20"/>
    </location>
</feature>
<accession>A0A8J2YA51</accession>
<gene>
    <name evidence="4" type="ORF">GCM10011312_19660</name>
</gene>
<dbReference type="InterPro" id="IPR011249">
    <property type="entry name" value="Metalloenz_LuxS/M16"/>
</dbReference>
<name>A0A8J2YA51_9FLAO</name>